<dbReference type="EMBL" id="MU118097">
    <property type="protein sequence ID" value="KAF9645272.1"/>
    <property type="molecule type" value="Genomic_DNA"/>
</dbReference>
<organism evidence="1 2">
    <name type="scientific">Thelephora ganbajun</name>
    <name type="common">Ganba fungus</name>
    <dbReference type="NCBI Taxonomy" id="370292"/>
    <lineage>
        <taxon>Eukaryota</taxon>
        <taxon>Fungi</taxon>
        <taxon>Dikarya</taxon>
        <taxon>Basidiomycota</taxon>
        <taxon>Agaricomycotina</taxon>
        <taxon>Agaricomycetes</taxon>
        <taxon>Thelephorales</taxon>
        <taxon>Thelephoraceae</taxon>
        <taxon>Thelephora</taxon>
    </lineage>
</organism>
<comment type="caution">
    <text evidence="1">The sequence shown here is derived from an EMBL/GenBank/DDBJ whole genome shotgun (WGS) entry which is preliminary data.</text>
</comment>
<accession>A0ACB6Z6X5</accession>
<reference evidence="1" key="1">
    <citation type="submission" date="2019-10" db="EMBL/GenBank/DDBJ databases">
        <authorList>
            <consortium name="DOE Joint Genome Institute"/>
            <person name="Kuo A."/>
            <person name="Miyauchi S."/>
            <person name="Kiss E."/>
            <person name="Drula E."/>
            <person name="Kohler A."/>
            <person name="Sanchez-Garcia M."/>
            <person name="Andreopoulos B."/>
            <person name="Barry K.W."/>
            <person name="Bonito G."/>
            <person name="Buee M."/>
            <person name="Carver A."/>
            <person name="Chen C."/>
            <person name="Cichocki N."/>
            <person name="Clum A."/>
            <person name="Culley D."/>
            <person name="Crous P.W."/>
            <person name="Fauchery L."/>
            <person name="Girlanda M."/>
            <person name="Hayes R."/>
            <person name="Keri Z."/>
            <person name="Labutti K."/>
            <person name="Lipzen A."/>
            <person name="Lombard V."/>
            <person name="Magnuson J."/>
            <person name="Maillard F."/>
            <person name="Morin E."/>
            <person name="Murat C."/>
            <person name="Nolan M."/>
            <person name="Ohm R."/>
            <person name="Pangilinan J."/>
            <person name="Pereira M."/>
            <person name="Perotto S."/>
            <person name="Peter M."/>
            <person name="Riley R."/>
            <person name="Sitrit Y."/>
            <person name="Stielow B."/>
            <person name="Szollosi G."/>
            <person name="Zifcakova L."/>
            <person name="Stursova M."/>
            <person name="Spatafora J.W."/>
            <person name="Tedersoo L."/>
            <person name="Vaario L.-M."/>
            <person name="Yamada A."/>
            <person name="Yan M."/>
            <person name="Wang P."/>
            <person name="Xu J."/>
            <person name="Bruns T."/>
            <person name="Baldrian P."/>
            <person name="Vilgalys R."/>
            <person name="Henrissat B."/>
            <person name="Grigoriev I.V."/>
            <person name="Hibbett D."/>
            <person name="Nagy L.G."/>
            <person name="Martin F.M."/>
        </authorList>
    </citation>
    <scope>NUCLEOTIDE SEQUENCE</scope>
    <source>
        <strain evidence="1">P2</strain>
    </source>
</reference>
<dbReference type="Proteomes" id="UP000886501">
    <property type="component" value="Unassembled WGS sequence"/>
</dbReference>
<sequence>MEAFPVSCVRFDLSKIHRQTRMFILIFRIHDVHQSKAPYRAPRPSKRTQDAFPRSEIVDASKSKTHLFPRLRFEHDPDIVHWRNAFPDCQAMLTRNNPTLSDPRTPLSPSFPFLFHYLLGPRFRVQYSLAEFSLSSSSYYSSRCAGNSGFKNPLCGIGETMKLGFYVQHAS</sequence>
<reference evidence="1" key="2">
    <citation type="journal article" date="2020" name="Nat. Commun.">
        <title>Large-scale genome sequencing of mycorrhizal fungi provides insights into the early evolution of symbiotic traits.</title>
        <authorList>
            <person name="Miyauchi S."/>
            <person name="Kiss E."/>
            <person name="Kuo A."/>
            <person name="Drula E."/>
            <person name="Kohler A."/>
            <person name="Sanchez-Garcia M."/>
            <person name="Morin E."/>
            <person name="Andreopoulos B."/>
            <person name="Barry K.W."/>
            <person name="Bonito G."/>
            <person name="Buee M."/>
            <person name="Carver A."/>
            <person name="Chen C."/>
            <person name="Cichocki N."/>
            <person name="Clum A."/>
            <person name="Culley D."/>
            <person name="Crous P.W."/>
            <person name="Fauchery L."/>
            <person name="Girlanda M."/>
            <person name="Hayes R.D."/>
            <person name="Keri Z."/>
            <person name="LaButti K."/>
            <person name="Lipzen A."/>
            <person name="Lombard V."/>
            <person name="Magnuson J."/>
            <person name="Maillard F."/>
            <person name="Murat C."/>
            <person name="Nolan M."/>
            <person name="Ohm R.A."/>
            <person name="Pangilinan J."/>
            <person name="Pereira M.F."/>
            <person name="Perotto S."/>
            <person name="Peter M."/>
            <person name="Pfister S."/>
            <person name="Riley R."/>
            <person name="Sitrit Y."/>
            <person name="Stielow J.B."/>
            <person name="Szollosi G."/>
            <person name="Zifcakova L."/>
            <person name="Stursova M."/>
            <person name="Spatafora J.W."/>
            <person name="Tedersoo L."/>
            <person name="Vaario L.M."/>
            <person name="Yamada A."/>
            <person name="Yan M."/>
            <person name="Wang P."/>
            <person name="Xu J."/>
            <person name="Bruns T."/>
            <person name="Baldrian P."/>
            <person name="Vilgalys R."/>
            <person name="Dunand C."/>
            <person name="Henrissat B."/>
            <person name="Grigoriev I.V."/>
            <person name="Hibbett D."/>
            <person name="Nagy L.G."/>
            <person name="Martin F.M."/>
        </authorList>
    </citation>
    <scope>NUCLEOTIDE SEQUENCE</scope>
    <source>
        <strain evidence="1">P2</strain>
    </source>
</reference>
<keyword evidence="2" id="KW-1185">Reference proteome</keyword>
<name>A0ACB6Z6X5_THEGA</name>
<evidence type="ECO:0000313" key="1">
    <source>
        <dbReference type="EMBL" id="KAF9645272.1"/>
    </source>
</evidence>
<proteinExistence type="predicted"/>
<protein>
    <submittedName>
        <fullName evidence="1">Uncharacterized protein</fullName>
    </submittedName>
</protein>
<gene>
    <name evidence="1" type="ORF">BDM02DRAFT_604697</name>
</gene>
<evidence type="ECO:0000313" key="2">
    <source>
        <dbReference type="Proteomes" id="UP000886501"/>
    </source>
</evidence>